<dbReference type="AlphaFoldDB" id="A0A2T4DSP0"/>
<evidence type="ECO:0000313" key="7">
    <source>
        <dbReference type="EMBL" id="PTB96817.1"/>
    </source>
</evidence>
<feature type="transmembrane region" description="Helical" evidence="6">
    <location>
        <begin position="335"/>
        <end position="358"/>
    </location>
</feature>
<feature type="transmembrane region" description="Helical" evidence="6">
    <location>
        <begin position="223"/>
        <end position="248"/>
    </location>
</feature>
<evidence type="ECO:0000313" key="8">
    <source>
        <dbReference type="Proteomes" id="UP000240608"/>
    </source>
</evidence>
<organism evidence="7 8">
    <name type="scientific">Marivirga lumbricoides</name>
    <dbReference type="NCBI Taxonomy" id="1046115"/>
    <lineage>
        <taxon>Bacteria</taxon>
        <taxon>Pseudomonadati</taxon>
        <taxon>Bacteroidota</taxon>
        <taxon>Cytophagia</taxon>
        <taxon>Cytophagales</taxon>
        <taxon>Marivirgaceae</taxon>
        <taxon>Marivirga</taxon>
    </lineage>
</organism>
<name>A0A2T4DSP0_9BACT</name>
<feature type="transmembrane region" description="Helical" evidence="6">
    <location>
        <begin position="268"/>
        <end position="290"/>
    </location>
</feature>
<evidence type="ECO:0000256" key="4">
    <source>
        <dbReference type="ARBA" id="ARBA00022989"/>
    </source>
</evidence>
<feature type="transmembrane region" description="Helical" evidence="6">
    <location>
        <begin position="79"/>
        <end position="102"/>
    </location>
</feature>
<comment type="caution">
    <text evidence="7">The sequence shown here is derived from an EMBL/GenBank/DDBJ whole genome shotgun (WGS) entry which is preliminary data.</text>
</comment>
<protein>
    <recommendedName>
        <fullName evidence="9">Polysaccharide biosynthesis protein C-terminal domain-containing protein</fullName>
    </recommendedName>
</protein>
<feature type="transmembrane region" description="Helical" evidence="6">
    <location>
        <begin position="370"/>
        <end position="391"/>
    </location>
</feature>
<dbReference type="CDD" id="cd12082">
    <property type="entry name" value="MATE_like"/>
    <property type="match status" value="1"/>
</dbReference>
<feature type="transmembrane region" description="Helical" evidence="6">
    <location>
        <begin position="302"/>
        <end position="323"/>
    </location>
</feature>
<proteinExistence type="predicted"/>
<feature type="transmembrane region" description="Helical" evidence="6">
    <location>
        <begin position="122"/>
        <end position="140"/>
    </location>
</feature>
<feature type="transmembrane region" description="Helical" evidence="6">
    <location>
        <begin position="49"/>
        <end position="67"/>
    </location>
</feature>
<evidence type="ECO:0000256" key="1">
    <source>
        <dbReference type="ARBA" id="ARBA00004651"/>
    </source>
</evidence>
<evidence type="ECO:0000256" key="6">
    <source>
        <dbReference type="SAM" id="Phobius"/>
    </source>
</evidence>
<evidence type="ECO:0008006" key="9">
    <source>
        <dbReference type="Google" id="ProtNLM"/>
    </source>
</evidence>
<dbReference type="EMBL" id="PYVU01000035">
    <property type="protein sequence ID" value="PTB96817.1"/>
    <property type="molecule type" value="Genomic_DNA"/>
</dbReference>
<gene>
    <name evidence="7" type="ORF">C9994_05745</name>
</gene>
<accession>A0A2T4DSP0</accession>
<feature type="transmembrane region" description="Helical" evidence="6">
    <location>
        <begin position="461"/>
        <end position="483"/>
    </location>
</feature>
<evidence type="ECO:0000256" key="2">
    <source>
        <dbReference type="ARBA" id="ARBA00022475"/>
    </source>
</evidence>
<keyword evidence="2" id="KW-1003">Cell membrane</keyword>
<feature type="transmembrane region" description="Helical" evidence="6">
    <location>
        <begin position="181"/>
        <end position="202"/>
    </location>
</feature>
<dbReference type="InterPro" id="IPR050833">
    <property type="entry name" value="Poly_Biosynth_Transport"/>
</dbReference>
<dbReference type="PANTHER" id="PTHR30250:SF26">
    <property type="entry name" value="PSMA PROTEIN"/>
    <property type="match status" value="1"/>
</dbReference>
<evidence type="ECO:0000256" key="3">
    <source>
        <dbReference type="ARBA" id="ARBA00022692"/>
    </source>
</evidence>
<comment type="subcellular location">
    <subcellularLocation>
        <location evidence="1">Cell membrane</location>
        <topology evidence="1">Multi-pass membrane protein</topology>
    </subcellularLocation>
</comment>
<keyword evidence="5 6" id="KW-0472">Membrane</keyword>
<sequence length="499" mass="55919">MTVFRNLATNILVFIINIIIGLWLPPFIISKLGAGAYGLIPLATSISNYAFIIAIAINGSVSRYLIADVTEGNYQKANLTFNTCFTSLTILFACLYPLLIIVSLNIDSIINVPIETINDSKILLSLIFSSFVIITYTSLINTSPYIKNRIDLINFTTLAQSGFKLIFIVLFFYFISISLPSFGLAHIISSIIALLLSVYFFKKQTPYLKISFKKFDYSILKEILSMGSWLLVSQIGALLFLHIDLLLINVFEGAEKAGRYSILLPWNILIRTFAAVIAGVIAPIILQYYAQKNIKAIIELSAISVKVLGVLISLIVGLISAYSSQILTLWVGAEFSYLSTLFIVLIFHLGINLSVLPLYSITNAYKKVKIPGLVTIGLGIINVLLAIYFLKYTNLDLMGVALAGFIVLTFKNIFFAPIYTAKVLELKWTYFIKYSLTSIIVLLFSYIIGKQYSNFFCVDKWSDLIIALLICGMLSLIITYFVIFRNSEKRKIRNLIKFI</sequence>
<evidence type="ECO:0000256" key="5">
    <source>
        <dbReference type="ARBA" id="ARBA00023136"/>
    </source>
</evidence>
<dbReference type="GO" id="GO:0005886">
    <property type="term" value="C:plasma membrane"/>
    <property type="evidence" value="ECO:0007669"/>
    <property type="project" value="UniProtKB-SubCell"/>
</dbReference>
<feature type="transmembrane region" description="Helical" evidence="6">
    <location>
        <begin position="397"/>
        <end position="419"/>
    </location>
</feature>
<feature type="transmembrane region" description="Helical" evidence="6">
    <location>
        <begin position="152"/>
        <end position="175"/>
    </location>
</feature>
<dbReference type="Proteomes" id="UP000240608">
    <property type="component" value="Unassembled WGS sequence"/>
</dbReference>
<keyword evidence="4 6" id="KW-1133">Transmembrane helix</keyword>
<feature type="transmembrane region" description="Helical" evidence="6">
    <location>
        <begin position="7"/>
        <end position="29"/>
    </location>
</feature>
<keyword evidence="3 6" id="KW-0812">Transmembrane</keyword>
<feature type="transmembrane region" description="Helical" evidence="6">
    <location>
        <begin position="431"/>
        <end position="449"/>
    </location>
</feature>
<reference evidence="7 8" key="1">
    <citation type="submission" date="2018-03" db="EMBL/GenBank/DDBJ databases">
        <title>Cross-interface Injection: A General Nanoliter Liquid Handling Method Applied to Single Cells Genome Amplification Automated Nanoliter Liquid Handling Applied to Single Cell Multiple Displacement Amplification.</title>
        <authorList>
            <person name="Yun J."/>
            <person name="Xu P."/>
            <person name="Xu J."/>
            <person name="Dai X."/>
            <person name="Wang Y."/>
            <person name="Zheng X."/>
            <person name="Cao C."/>
            <person name="Yi Q."/>
            <person name="Zhu Y."/>
            <person name="Wang L."/>
            <person name="Dong Z."/>
            <person name="Huang Y."/>
            <person name="Huang L."/>
            <person name="Du W."/>
        </authorList>
    </citation>
    <scope>NUCLEOTIDE SEQUENCE [LARGE SCALE GENOMIC DNA]</scope>
    <source>
        <strain evidence="7 8">Z-D1-2</strain>
    </source>
</reference>
<dbReference type="PANTHER" id="PTHR30250">
    <property type="entry name" value="PST FAMILY PREDICTED COLANIC ACID TRANSPORTER"/>
    <property type="match status" value="1"/>
</dbReference>